<dbReference type="Pfam" id="PF08387">
    <property type="entry name" value="FBD"/>
    <property type="match status" value="1"/>
</dbReference>
<dbReference type="InterPro" id="IPR050232">
    <property type="entry name" value="FBL13/AtMIF1-like"/>
</dbReference>
<dbReference type="InterPro" id="IPR055411">
    <property type="entry name" value="LRR_FXL15/At3g58940/PEG3-like"/>
</dbReference>
<name>A0ABR0XE19_REHGL</name>
<dbReference type="Gene3D" id="3.80.10.10">
    <property type="entry name" value="Ribonuclease Inhibitor"/>
    <property type="match status" value="1"/>
</dbReference>
<dbReference type="InterPro" id="IPR032675">
    <property type="entry name" value="LRR_dom_sf"/>
</dbReference>
<gene>
    <name evidence="3" type="ORF">DH2020_011650</name>
</gene>
<dbReference type="Proteomes" id="UP001318860">
    <property type="component" value="Unassembled WGS sequence"/>
</dbReference>
<comment type="caution">
    <text evidence="3">The sequence shown here is derived from an EMBL/GenBank/DDBJ whole genome shotgun (WGS) entry which is preliminary data.</text>
</comment>
<dbReference type="CDD" id="cd22160">
    <property type="entry name" value="F-box_AtFBL13-like"/>
    <property type="match status" value="1"/>
</dbReference>
<dbReference type="InterPro" id="IPR053781">
    <property type="entry name" value="F-box_AtFBL13-like"/>
</dbReference>
<dbReference type="SMART" id="SM00579">
    <property type="entry name" value="FBD"/>
    <property type="match status" value="1"/>
</dbReference>
<sequence>MERKRIKASGEQNMPDRLSGLPDDVICHILSFLPTKFSVATSFLARRWRFLWTHVPNIDFANGDFTDKNHAPEIITRVLLRNKAQSINTCRLNYDDSCSKHEIETWISTVISRDVQYFDINLNYRCPRLPQCLFTCKTVVNLTIHNCAGIPSIGDVYLPSLKKLGLYCVRYGTDEAVPHLLSGCPVLEELIIDGIADEDLGCFNISSLTIKRLTINFPIDSFVFDNPDFMVKINAPSLRYLKVLDCSYEHMSLSPLASLIEAEIYLDTDLMEVDHSIYTRCVFKFLDSLCNVKCLKLSSCDEVDDDSKNWMETMEKWRACLLYSLRTVIIDGFECTEQEFNIVRFILRNARVLKRMEIHRIGLEEKIDVVEKILLFHRGSKECEIAFCYDCHRHARFRQ</sequence>
<dbReference type="SMART" id="SM00256">
    <property type="entry name" value="FBOX"/>
    <property type="match status" value="1"/>
</dbReference>
<dbReference type="Pfam" id="PF00646">
    <property type="entry name" value="F-box"/>
    <property type="match status" value="1"/>
</dbReference>
<dbReference type="InterPro" id="IPR001810">
    <property type="entry name" value="F-box_dom"/>
</dbReference>
<evidence type="ECO:0000313" key="4">
    <source>
        <dbReference type="Proteomes" id="UP001318860"/>
    </source>
</evidence>
<organism evidence="3 4">
    <name type="scientific">Rehmannia glutinosa</name>
    <name type="common">Chinese foxglove</name>
    <dbReference type="NCBI Taxonomy" id="99300"/>
    <lineage>
        <taxon>Eukaryota</taxon>
        <taxon>Viridiplantae</taxon>
        <taxon>Streptophyta</taxon>
        <taxon>Embryophyta</taxon>
        <taxon>Tracheophyta</taxon>
        <taxon>Spermatophyta</taxon>
        <taxon>Magnoliopsida</taxon>
        <taxon>eudicotyledons</taxon>
        <taxon>Gunneridae</taxon>
        <taxon>Pentapetalae</taxon>
        <taxon>asterids</taxon>
        <taxon>lamiids</taxon>
        <taxon>Lamiales</taxon>
        <taxon>Orobanchaceae</taxon>
        <taxon>Rehmannieae</taxon>
        <taxon>Rehmannia</taxon>
    </lineage>
</organism>
<dbReference type="SUPFAM" id="SSF81383">
    <property type="entry name" value="F-box domain"/>
    <property type="match status" value="1"/>
</dbReference>
<reference evidence="3 4" key="1">
    <citation type="journal article" date="2021" name="Comput. Struct. Biotechnol. J.">
        <title>De novo genome assembly of the potent medicinal plant Rehmannia glutinosa using nanopore technology.</title>
        <authorList>
            <person name="Ma L."/>
            <person name="Dong C."/>
            <person name="Song C."/>
            <person name="Wang X."/>
            <person name="Zheng X."/>
            <person name="Niu Y."/>
            <person name="Chen S."/>
            <person name="Feng W."/>
        </authorList>
    </citation>
    <scope>NUCLEOTIDE SEQUENCE [LARGE SCALE GENOMIC DNA]</scope>
    <source>
        <strain evidence="3">DH-2019</strain>
    </source>
</reference>
<dbReference type="Pfam" id="PF24758">
    <property type="entry name" value="LRR_At5g56370"/>
    <property type="match status" value="1"/>
</dbReference>
<proteinExistence type="predicted"/>
<feature type="domain" description="FBD" evidence="2">
    <location>
        <begin position="319"/>
        <end position="388"/>
    </location>
</feature>
<accession>A0ABR0XE19</accession>
<protein>
    <recommendedName>
        <fullName evidence="5">F-box domain-containing protein</fullName>
    </recommendedName>
</protein>
<keyword evidence="4" id="KW-1185">Reference proteome</keyword>
<dbReference type="InterPro" id="IPR036047">
    <property type="entry name" value="F-box-like_dom_sf"/>
</dbReference>
<evidence type="ECO:0000259" key="2">
    <source>
        <dbReference type="SMART" id="SM00579"/>
    </source>
</evidence>
<evidence type="ECO:0008006" key="5">
    <source>
        <dbReference type="Google" id="ProtNLM"/>
    </source>
</evidence>
<dbReference type="InterPro" id="IPR006566">
    <property type="entry name" value="FBD"/>
</dbReference>
<evidence type="ECO:0000313" key="3">
    <source>
        <dbReference type="EMBL" id="KAK6157402.1"/>
    </source>
</evidence>
<dbReference type="EMBL" id="JABTTQ020000005">
    <property type="protein sequence ID" value="KAK6157402.1"/>
    <property type="molecule type" value="Genomic_DNA"/>
</dbReference>
<dbReference type="PANTHER" id="PTHR31900:SF34">
    <property type="entry name" value="EMB|CAB62440.1-RELATED"/>
    <property type="match status" value="1"/>
</dbReference>
<dbReference type="Gene3D" id="1.20.1280.50">
    <property type="match status" value="1"/>
</dbReference>
<dbReference type="SUPFAM" id="SSF52047">
    <property type="entry name" value="RNI-like"/>
    <property type="match status" value="1"/>
</dbReference>
<dbReference type="PANTHER" id="PTHR31900">
    <property type="entry name" value="F-BOX/RNI SUPERFAMILY PROTEIN-RELATED"/>
    <property type="match status" value="1"/>
</dbReference>
<feature type="domain" description="F-box" evidence="1">
    <location>
        <begin position="21"/>
        <end position="60"/>
    </location>
</feature>
<evidence type="ECO:0000259" key="1">
    <source>
        <dbReference type="SMART" id="SM00256"/>
    </source>
</evidence>